<dbReference type="Proteomes" id="UP001150603">
    <property type="component" value="Unassembled WGS sequence"/>
</dbReference>
<comment type="caution">
    <text evidence="1">The sequence shown here is derived from an EMBL/GenBank/DDBJ whole genome shotgun (WGS) entry which is preliminary data.</text>
</comment>
<keyword evidence="2" id="KW-1185">Reference proteome</keyword>
<organism evidence="1 2">
    <name type="scientific">Linderina macrospora</name>
    <dbReference type="NCBI Taxonomy" id="4868"/>
    <lineage>
        <taxon>Eukaryota</taxon>
        <taxon>Fungi</taxon>
        <taxon>Fungi incertae sedis</taxon>
        <taxon>Zoopagomycota</taxon>
        <taxon>Kickxellomycotina</taxon>
        <taxon>Kickxellomycetes</taxon>
        <taxon>Kickxellales</taxon>
        <taxon>Kickxellaceae</taxon>
        <taxon>Linderina</taxon>
    </lineage>
</organism>
<sequence>DEKTEEKIEKKTEKKESPKEKTSTKEELVSKEESPKEEETPKEEEEETSVKEKSSETEVAPKEEARVQEVEVEEVEEVEEEVEKPRVRVYGSTVSGNRIYKKQIKDLFLMLEANEIEFEFVCIAADQAAKRWMKVKSLGNMTIPQIHVDGELKGYYEDAFKANEVDELYEWLGLDEDPVDF</sequence>
<accession>A0ACC1J066</accession>
<gene>
    <name evidence="1" type="ORF">FBU59_006298</name>
</gene>
<reference evidence="1" key="1">
    <citation type="submission" date="2022-07" db="EMBL/GenBank/DDBJ databases">
        <title>Phylogenomic reconstructions and comparative analyses of Kickxellomycotina fungi.</title>
        <authorList>
            <person name="Reynolds N.K."/>
            <person name="Stajich J.E."/>
            <person name="Barry K."/>
            <person name="Grigoriev I.V."/>
            <person name="Crous P."/>
            <person name="Smith M.E."/>
        </authorList>
    </citation>
    <scope>NUCLEOTIDE SEQUENCE</scope>
    <source>
        <strain evidence="1">NRRL 5244</strain>
    </source>
</reference>
<evidence type="ECO:0000313" key="2">
    <source>
        <dbReference type="Proteomes" id="UP001150603"/>
    </source>
</evidence>
<name>A0ACC1J066_9FUNG</name>
<proteinExistence type="predicted"/>
<dbReference type="EMBL" id="JANBPW010005421">
    <property type="protein sequence ID" value="KAJ1932656.1"/>
    <property type="molecule type" value="Genomic_DNA"/>
</dbReference>
<feature type="non-terminal residue" evidence="1">
    <location>
        <position position="1"/>
    </location>
</feature>
<evidence type="ECO:0000313" key="1">
    <source>
        <dbReference type="EMBL" id="KAJ1932656.1"/>
    </source>
</evidence>
<protein>
    <submittedName>
        <fullName evidence="1">Uncharacterized protein</fullName>
    </submittedName>
</protein>